<dbReference type="InterPro" id="IPR051537">
    <property type="entry name" value="DNA_Adenine_Mtase"/>
</dbReference>
<evidence type="ECO:0000256" key="2">
    <source>
        <dbReference type="ARBA" id="ARBA00011900"/>
    </source>
</evidence>
<sequence>MNTETHSQLASFIWNICNLLRGPYKRNEYRKVILPLTVLRRFDCLLAPTKTQALATFKEFKGKPESIIRSKMSAATGYPFYNLSKLEFAPSQKDRNSLLDDPSNLAPNLNSYINGFSPNVRAIMERFGFDQQIAKMADKNLLFNVIKEFTKIDLSFGRIDSMQMGYVFEELIRIGAEQSNEEAGEHFTPREVIKLMVNLLLSPEQDLRRSHVVKTIYDPACGTGGMLSVAEQYILKLNNKANPLLYGQDWNDEAWAVCRADMLIKGEEADNIAQGDTFTKDAFARDEQGQKRTFDYMLANPPFGVEWKQQQRYIDNERDTLGFQGRFGAGTPRINDGALLFLQHMIDKMRSPKEGGSRIGIVFNGSPLFTGDAGSGESEIRRWIIENDWLEAVVALPEQLFYNTGISTYIWVLANRKEKHRKGKVQLIDARNHWVQMEKSLGNKRRRIGDPTDNKPKDPDYISDITSLHGQFQEKDKDTRWVLFDKDGKVISVSNVAPTHNAPKDQTWKQLVVSRVFDNEDFGYHKITVERPLRLNFHATAERIERLEVEAGFRNLASSTRKDEAARLIDIAAGEKRQQQIRDLLAEFAERHPEMIKDRKIFLQSLKPVDLELGAHLTAPELKAVISALGERDETAEICRDKEGLPEADPDLRDTENVPLKESIQAYFEREVLPHVPDAWIDHGKTKVGYEIPLNRHFYRYEPPRELSVIEGEIKALEDDIMQLLKEVTA</sequence>
<dbReference type="InterPro" id="IPR003356">
    <property type="entry name" value="DNA_methylase_A-5"/>
</dbReference>
<evidence type="ECO:0000313" key="11">
    <source>
        <dbReference type="Proteomes" id="UP000070578"/>
    </source>
</evidence>
<keyword evidence="4" id="KW-0808">Transferase</keyword>
<feature type="domain" description="DNA methylase adenine-specific" evidence="8">
    <location>
        <begin position="164"/>
        <end position="439"/>
    </location>
</feature>
<keyword evidence="6" id="KW-0680">Restriction system</keyword>
<protein>
    <recommendedName>
        <fullName evidence="2">site-specific DNA-methyltransferase (adenine-specific)</fullName>
        <ecNumber evidence="2">2.1.1.72</ecNumber>
    </recommendedName>
</protein>
<dbReference type="GO" id="GO:0008170">
    <property type="term" value="F:N-methyltransferase activity"/>
    <property type="evidence" value="ECO:0007669"/>
    <property type="project" value="InterPro"/>
</dbReference>
<dbReference type="EMBL" id="LSLI01000064">
    <property type="protein sequence ID" value="KXS31644.1"/>
    <property type="molecule type" value="Genomic_DNA"/>
</dbReference>
<dbReference type="Gene3D" id="1.20.1260.30">
    <property type="match status" value="1"/>
</dbReference>
<dbReference type="InterPro" id="IPR038333">
    <property type="entry name" value="T1MK-like_N_sf"/>
</dbReference>
<proteinExistence type="inferred from homology"/>
<dbReference type="PRINTS" id="PR00507">
    <property type="entry name" value="N12N6MTFRASE"/>
</dbReference>
<keyword evidence="5" id="KW-0949">S-adenosyl-L-methionine</keyword>
<organism evidence="10 11">
    <name type="scientific">Candidatus Gallionella acididurans</name>
    <dbReference type="NCBI Taxonomy" id="1796491"/>
    <lineage>
        <taxon>Bacteria</taxon>
        <taxon>Pseudomonadati</taxon>
        <taxon>Pseudomonadota</taxon>
        <taxon>Betaproteobacteria</taxon>
        <taxon>Nitrosomonadales</taxon>
        <taxon>Gallionellaceae</taxon>
        <taxon>Gallionella</taxon>
    </lineage>
</organism>
<evidence type="ECO:0000256" key="4">
    <source>
        <dbReference type="ARBA" id="ARBA00022679"/>
    </source>
</evidence>
<dbReference type="Gene3D" id="3.40.50.150">
    <property type="entry name" value="Vaccinia Virus protein VP39"/>
    <property type="match status" value="1"/>
</dbReference>
<evidence type="ECO:0000256" key="1">
    <source>
        <dbReference type="ARBA" id="ARBA00006594"/>
    </source>
</evidence>
<evidence type="ECO:0000256" key="6">
    <source>
        <dbReference type="ARBA" id="ARBA00022747"/>
    </source>
</evidence>
<dbReference type="Pfam" id="PF12161">
    <property type="entry name" value="HsdM_N"/>
    <property type="match status" value="1"/>
</dbReference>
<accession>A0A139BRL2</accession>
<comment type="caution">
    <text evidence="10">The sequence shown here is derived from an EMBL/GenBank/DDBJ whole genome shotgun (WGS) entry which is preliminary data.</text>
</comment>
<gene>
    <name evidence="10" type="ORF">AWT59_2245</name>
</gene>
<evidence type="ECO:0000313" key="10">
    <source>
        <dbReference type="EMBL" id="KXS31644.1"/>
    </source>
</evidence>
<dbReference type="CDD" id="cd02440">
    <property type="entry name" value="AdoMet_MTases"/>
    <property type="match status" value="1"/>
</dbReference>
<comment type="similarity">
    <text evidence="1">Belongs to the N(4)/N(6)-methyltransferase family.</text>
</comment>
<dbReference type="InterPro" id="IPR022749">
    <property type="entry name" value="D12N6_MeTrfase_N"/>
</dbReference>
<evidence type="ECO:0000256" key="7">
    <source>
        <dbReference type="ARBA" id="ARBA00047942"/>
    </source>
</evidence>
<dbReference type="InterPro" id="IPR029063">
    <property type="entry name" value="SAM-dependent_MTases_sf"/>
</dbReference>
<dbReference type="EC" id="2.1.1.72" evidence="2"/>
<evidence type="ECO:0000259" key="8">
    <source>
        <dbReference type="Pfam" id="PF02384"/>
    </source>
</evidence>
<dbReference type="GO" id="GO:0003677">
    <property type="term" value="F:DNA binding"/>
    <property type="evidence" value="ECO:0007669"/>
    <property type="project" value="InterPro"/>
</dbReference>
<evidence type="ECO:0000256" key="3">
    <source>
        <dbReference type="ARBA" id="ARBA00022603"/>
    </source>
</evidence>
<dbReference type="SUPFAM" id="SSF53335">
    <property type="entry name" value="S-adenosyl-L-methionine-dependent methyltransferases"/>
    <property type="match status" value="1"/>
</dbReference>
<comment type="catalytic activity">
    <reaction evidence="7">
        <text>a 2'-deoxyadenosine in DNA + S-adenosyl-L-methionine = an N(6)-methyl-2'-deoxyadenosine in DNA + S-adenosyl-L-homocysteine + H(+)</text>
        <dbReference type="Rhea" id="RHEA:15197"/>
        <dbReference type="Rhea" id="RHEA-COMP:12418"/>
        <dbReference type="Rhea" id="RHEA-COMP:12419"/>
        <dbReference type="ChEBI" id="CHEBI:15378"/>
        <dbReference type="ChEBI" id="CHEBI:57856"/>
        <dbReference type="ChEBI" id="CHEBI:59789"/>
        <dbReference type="ChEBI" id="CHEBI:90615"/>
        <dbReference type="ChEBI" id="CHEBI:90616"/>
        <dbReference type="EC" id="2.1.1.72"/>
    </reaction>
</comment>
<reference evidence="10 11" key="2">
    <citation type="submission" date="2016-03" db="EMBL/GenBank/DDBJ databases">
        <title>New uncultured bacterium of the family Gallionellaceae from acid mine drainage: description and reconstruction of genome based on metagenomic analysis of microbial community.</title>
        <authorList>
            <person name="Kadnikov V."/>
            <person name="Ivasenko D."/>
            <person name="Beletsky A."/>
            <person name="Mardanov A."/>
            <person name="Danilova E."/>
            <person name="Pimenov N."/>
            <person name="Karnachuk O."/>
            <person name="Ravin N."/>
        </authorList>
    </citation>
    <scope>NUCLEOTIDE SEQUENCE [LARGE SCALE GENOMIC DNA]</scope>
    <source>
        <strain evidence="10">ShG14-8</strain>
    </source>
</reference>
<name>A0A139BRL2_9PROT</name>
<keyword evidence="3 10" id="KW-0489">Methyltransferase</keyword>
<dbReference type="GO" id="GO:0009007">
    <property type="term" value="F:site-specific DNA-methyltransferase (adenine-specific) activity"/>
    <property type="evidence" value="ECO:0007669"/>
    <property type="project" value="UniProtKB-EC"/>
</dbReference>
<dbReference type="GO" id="GO:0032259">
    <property type="term" value="P:methylation"/>
    <property type="evidence" value="ECO:0007669"/>
    <property type="project" value="UniProtKB-KW"/>
</dbReference>
<dbReference type="GO" id="GO:0009307">
    <property type="term" value="P:DNA restriction-modification system"/>
    <property type="evidence" value="ECO:0007669"/>
    <property type="project" value="UniProtKB-KW"/>
</dbReference>
<reference evidence="10 11" key="1">
    <citation type="submission" date="2016-02" db="EMBL/GenBank/DDBJ databases">
        <authorList>
            <person name="Wen L."/>
            <person name="He K."/>
            <person name="Yang H."/>
        </authorList>
    </citation>
    <scope>NUCLEOTIDE SEQUENCE [LARGE SCALE GENOMIC DNA]</scope>
    <source>
        <strain evidence="10">ShG14-8</strain>
    </source>
</reference>
<evidence type="ECO:0000259" key="9">
    <source>
        <dbReference type="Pfam" id="PF12161"/>
    </source>
</evidence>
<dbReference type="Pfam" id="PF02384">
    <property type="entry name" value="N6_Mtase"/>
    <property type="match status" value="1"/>
</dbReference>
<evidence type="ECO:0000256" key="5">
    <source>
        <dbReference type="ARBA" id="ARBA00022691"/>
    </source>
</evidence>
<dbReference type="PATRIC" id="fig|1796491.3.peg.2454"/>
<dbReference type="AlphaFoldDB" id="A0A139BRL2"/>
<dbReference type="Proteomes" id="UP000070578">
    <property type="component" value="Unassembled WGS sequence"/>
</dbReference>
<feature type="domain" description="N6 adenine-specific DNA methyltransferase N-terminal" evidence="9">
    <location>
        <begin position="9"/>
        <end position="149"/>
    </location>
</feature>
<dbReference type="PANTHER" id="PTHR42933:SF3">
    <property type="entry name" value="TYPE I RESTRICTION ENZYME MJAVIII METHYLASE SUBUNIT"/>
    <property type="match status" value="1"/>
</dbReference>
<dbReference type="PANTHER" id="PTHR42933">
    <property type="entry name" value="SLR6095 PROTEIN"/>
    <property type="match status" value="1"/>
</dbReference>